<evidence type="ECO:0000313" key="5">
    <source>
        <dbReference type="Proteomes" id="UP000465302"/>
    </source>
</evidence>
<reference evidence="2" key="3">
    <citation type="submission" date="2020-02" db="EMBL/GenBank/DDBJ databases">
        <authorList>
            <person name="Matsumoto Y."/>
            <person name="Motooka D."/>
            <person name="Nakamura S."/>
        </authorList>
    </citation>
    <scope>NUCLEOTIDE SEQUENCE</scope>
    <source>
        <strain evidence="2">JCM 6377</strain>
    </source>
</reference>
<proteinExistence type="predicted"/>
<reference evidence="2 5" key="2">
    <citation type="journal article" date="2019" name="Emerg. Microbes Infect.">
        <title>Comprehensive subspecies identification of 175 nontuberculous mycobacteria species based on 7547 genomic profiles.</title>
        <authorList>
            <person name="Matsumoto Y."/>
            <person name="Kinjo T."/>
            <person name="Motooka D."/>
            <person name="Nabeya D."/>
            <person name="Jung N."/>
            <person name="Uechi K."/>
            <person name="Horii T."/>
            <person name="Iida T."/>
            <person name="Fujita J."/>
            <person name="Nakamura S."/>
        </authorList>
    </citation>
    <scope>NUCLEOTIDE SEQUENCE [LARGE SCALE GENOMIC DNA]</scope>
    <source>
        <strain evidence="2 5">JCM 6377</strain>
    </source>
</reference>
<evidence type="ECO:0000259" key="1">
    <source>
        <dbReference type="Pfam" id="PF02627"/>
    </source>
</evidence>
<dbReference type="EMBL" id="PDCP01000007">
    <property type="protein sequence ID" value="PEG41190.1"/>
    <property type="molecule type" value="Genomic_DNA"/>
</dbReference>
<dbReference type="InterPro" id="IPR029032">
    <property type="entry name" value="AhpD-like"/>
</dbReference>
<dbReference type="PANTHER" id="PTHR34846:SF11">
    <property type="entry name" value="4-CARBOXYMUCONOLACTONE DECARBOXYLASE FAMILY PROTEIN (AFU_ORTHOLOGUE AFUA_6G11590)"/>
    <property type="match status" value="1"/>
</dbReference>
<dbReference type="Proteomes" id="UP000220914">
    <property type="component" value="Unassembled WGS sequence"/>
</dbReference>
<dbReference type="OrthoDB" id="4617682at2"/>
<organism evidence="3 4">
    <name type="scientific">Mycolicibacterium agri</name>
    <name type="common">Mycobacterium agri</name>
    <dbReference type="NCBI Taxonomy" id="36811"/>
    <lineage>
        <taxon>Bacteria</taxon>
        <taxon>Bacillati</taxon>
        <taxon>Actinomycetota</taxon>
        <taxon>Actinomycetes</taxon>
        <taxon>Mycobacteriales</taxon>
        <taxon>Mycobacteriaceae</taxon>
        <taxon>Mycolicibacterium</taxon>
    </lineage>
</organism>
<evidence type="ECO:0000313" key="4">
    <source>
        <dbReference type="Proteomes" id="UP000220914"/>
    </source>
</evidence>
<evidence type="ECO:0000313" key="3">
    <source>
        <dbReference type="EMBL" id="PEG41190.1"/>
    </source>
</evidence>
<dbReference type="Proteomes" id="UP000465302">
    <property type="component" value="Unassembled WGS sequence"/>
</dbReference>
<dbReference type="EMBL" id="BLKS01000004">
    <property type="protein sequence ID" value="GFG55365.1"/>
    <property type="molecule type" value="Genomic_DNA"/>
</dbReference>
<sequence length="190" mass="20656">MPAELAIGDDRLPLPSELTAGQQYAIEKVKSGPRGDLVAPFVPLLRAPELMTRLQLVGEYLRFGAGLPQHLTELVILVVARRWDQDYEWGHHVPLARAAGLAEEVISAVRDGEAVTGPADVRAVWQLVDELETSRGVTDSTFAAARAAVGEDGIVEVIATVGYYTTLAMTMNAARTPVPDDYERLPPRRS</sequence>
<gene>
    <name evidence="2" type="primary">pcaC_5</name>
    <name evidence="3" type="ORF">CQY20_05975</name>
    <name evidence="2" type="ORF">MAGR_68060</name>
</gene>
<dbReference type="InterPro" id="IPR003779">
    <property type="entry name" value="CMD-like"/>
</dbReference>
<dbReference type="Gene3D" id="1.20.1290.10">
    <property type="entry name" value="AhpD-like"/>
    <property type="match status" value="1"/>
</dbReference>
<feature type="domain" description="Carboxymuconolactone decarboxylase-like" evidence="1">
    <location>
        <begin position="48"/>
        <end position="117"/>
    </location>
</feature>
<accession>A0A2A7NBF1</accession>
<dbReference type="AlphaFoldDB" id="A0A2A7NBF1"/>
<keyword evidence="4" id="KW-1185">Reference proteome</keyword>
<dbReference type="PANTHER" id="PTHR34846">
    <property type="entry name" value="4-CARBOXYMUCONOLACTONE DECARBOXYLASE FAMILY PROTEIN (AFU_ORTHOLOGUE AFUA_6G11590)"/>
    <property type="match status" value="1"/>
</dbReference>
<dbReference type="Pfam" id="PF02627">
    <property type="entry name" value="CMD"/>
    <property type="match status" value="1"/>
</dbReference>
<dbReference type="RefSeq" id="WP_097938968.1">
    <property type="nucleotide sequence ID" value="NZ_BLKS01000004.1"/>
</dbReference>
<reference evidence="3 4" key="1">
    <citation type="submission" date="2017-10" db="EMBL/GenBank/DDBJ databases">
        <title>The new phylogeny of genus Mycobacterium.</title>
        <authorList>
            <person name="Tortoli E."/>
            <person name="Trovato A."/>
            <person name="Cirillo D.M."/>
        </authorList>
    </citation>
    <scope>NUCLEOTIDE SEQUENCE [LARGE SCALE GENOMIC DNA]</scope>
    <source>
        <strain evidence="3 4">CCUG37673</strain>
    </source>
</reference>
<name>A0A2A7NBF1_MYCAG</name>
<dbReference type="GO" id="GO:0051920">
    <property type="term" value="F:peroxiredoxin activity"/>
    <property type="evidence" value="ECO:0007669"/>
    <property type="project" value="InterPro"/>
</dbReference>
<protein>
    <submittedName>
        <fullName evidence="3">Carboxymuconolactone decarboxylase</fullName>
    </submittedName>
</protein>
<comment type="caution">
    <text evidence="3">The sequence shown here is derived from an EMBL/GenBank/DDBJ whole genome shotgun (WGS) entry which is preliminary data.</text>
</comment>
<evidence type="ECO:0000313" key="2">
    <source>
        <dbReference type="EMBL" id="GFG55365.1"/>
    </source>
</evidence>
<dbReference type="SUPFAM" id="SSF69118">
    <property type="entry name" value="AhpD-like"/>
    <property type="match status" value="1"/>
</dbReference>